<dbReference type="Gramene" id="rna-AYBTSS11_LOCUS10725">
    <property type="protein sequence ID" value="CAJ1942219.1"/>
    <property type="gene ID" value="gene-AYBTSS11_LOCUS10725"/>
</dbReference>
<evidence type="ECO:0000313" key="3">
    <source>
        <dbReference type="Proteomes" id="UP001189624"/>
    </source>
</evidence>
<evidence type="ECO:0000256" key="1">
    <source>
        <dbReference type="SAM" id="MobiDB-lite"/>
    </source>
</evidence>
<feature type="region of interest" description="Disordered" evidence="1">
    <location>
        <begin position="1"/>
        <end position="22"/>
    </location>
</feature>
<feature type="compositionally biased region" description="Gly residues" evidence="1">
    <location>
        <begin position="1"/>
        <end position="13"/>
    </location>
</feature>
<reference evidence="2" key="1">
    <citation type="submission" date="2023-10" db="EMBL/GenBank/DDBJ databases">
        <authorList>
            <person name="Domelevo Entfellner J.-B."/>
        </authorList>
    </citation>
    <scope>NUCLEOTIDE SEQUENCE</scope>
</reference>
<organism evidence="2 3">
    <name type="scientific">Sphenostylis stenocarpa</name>
    <dbReference type="NCBI Taxonomy" id="92480"/>
    <lineage>
        <taxon>Eukaryota</taxon>
        <taxon>Viridiplantae</taxon>
        <taxon>Streptophyta</taxon>
        <taxon>Embryophyta</taxon>
        <taxon>Tracheophyta</taxon>
        <taxon>Spermatophyta</taxon>
        <taxon>Magnoliopsida</taxon>
        <taxon>eudicotyledons</taxon>
        <taxon>Gunneridae</taxon>
        <taxon>Pentapetalae</taxon>
        <taxon>rosids</taxon>
        <taxon>fabids</taxon>
        <taxon>Fabales</taxon>
        <taxon>Fabaceae</taxon>
        <taxon>Papilionoideae</taxon>
        <taxon>50 kb inversion clade</taxon>
        <taxon>NPAAA clade</taxon>
        <taxon>indigoferoid/millettioid clade</taxon>
        <taxon>Phaseoleae</taxon>
        <taxon>Sphenostylis</taxon>
    </lineage>
</organism>
<feature type="region of interest" description="Disordered" evidence="1">
    <location>
        <begin position="71"/>
        <end position="93"/>
    </location>
</feature>
<gene>
    <name evidence="2" type="ORF">AYBTSS11_LOCUS10725</name>
</gene>
<keyword evidence="3" id="KW-1185">Reference proteome</keyword>
<evidence type="ECO:0000313" key="2">
    <source>
        <dbReference type="EMBL" id="CAJ1942219.1"/>
    </source>
</evidence>
<dbReference type="Proteomes" id="UP001189624">
    <property type="component" value="Chromosome 3"/>
</dbReference>
<dbReference type="AlphaFoldDB" id="A0AA86SK01"/>
<protein>
    <submittedName>
        <fullName evidence="2">Uncharacterized protein</fullName>
    </submittedName>
</protein>
<proteinExistence type="predicted"/>
<accession>A0AA86SK01</accession>
<feature type="compositionally biased region" description="Basic and acidic residues" evidence="1">
    <location>
        <begin position="84"/>
        <end position="93"/>
    </location>
</feature>
<name>A0AA86SK01_9FABA</name>
<dbReference type="EMBL" id="OY731400">
    <property type="protein sequence ID" value="CAJ1942219.1"/>
    <property type="molecule type" value="Genomic_DNA"/>
</dbReference>
<sequence length="93" mass="9816">MGDKAGGGAGGLGRDSVGWRLDGRRRGGSRWLYIGAWRGGNHGRERDAEKTATRVAHGEVAVEVEVAVTPDFGRRPEMSGYGSSERDGAQMGG</sequence>